<feature type="compositionally biased region" description="Basic and acidic residues" evidence="1">
    <location>
        <begin position="270"/>
        <end position="288"/>
    </location>
</feature>
<feature type="compositionally biased region" description="Basic and acidic residues" evidence="1">
    <location>
        <begin position="321"/>
        <end position="340"/>
    </location>
</feature>
<dbReference type="Proteomes" id="UP000660745">
    <property type="component" value="Unassembled WGS sequence"/>
</dbReference>
<accession>A0A918AGG4</accession>
<feature type="compositionally biased region" description="Polar residues" evidence="1">
    <location>
        <begin position="296"/>
        <end position="319"/>
    </location>
</feature>
<evidence type="ECO:0000313" key="3">
    <source>
        <dbReference type="Proteomes" id="UP000660745"/>
    </source>
</evidence>
<feature type="region of interest" description="Disordered" evidence="1">
    <location>
        <begin position="414"/>
        <end position="459"/>
    </location>
</feature>
<feature type="compositionally biased region" description="Basic and acidic residues" evidence="1">
    <location>
        <begin position="430"/>
        <end position="440"/>
    </location>
</feature>
<reference evidence="2" key="2">
    <citation type="submission" date="2020-09" db="EMBL/GenBank/DDBJ databases">
        <authorList>
            <person name="Sun Q."/>
            <person name="Zhou Y."/>
        </authorList>
    </citation>
    <scope>NUCLEOTIDE SEQUENCE</scope>
    <source>
        <strain evidence="2">CGMCC 4.7430</strain>
    </source>
</reference>
<dbReference type="RefSeq" id="WP_189144519.1">
    <property type="nucleotide sequence ID" value="NZ_BMNK01000024.1"/>
</dbReference>
<feature type="compositionally biased region" description="Gly residues" evidence="1">
    <location>
        <begin position="240"/>
        <end position="249"/>
    </location>
</feature>
<feature type="compositionally biased region" description="Low complexity" evidence="1">
    <location>
        <begin position="343"/>
        <end position="358"/>
    </location>
</feature>
<organism evidence="2 3">
    <name type="scientific">Nonomuraea glycinis</name>
    <dbReference type="NCBI Taxonomy" id="2047744"/>
    <lineage>
        <taxon>Bacteria</taxon>
        <taxon>Bacillati</taxon>
        <taxon>Actinomycetota</taxon>
        <taxon>Actinomycetes</taxon>
        <taxon>Streptosporangiales</taxon>
        <taxon>Streptosporangiaceae</taxon>
        <taxon>Nonomuraea</taxon>
    </lineage>
</organism>
<comment type="caution">
    <text evidence="2">The sequence shown here is derived from an EMBL/GenBank/DDBJ whole genome shotgun (WGS) entry which is preliminary data.</text>
</comment>
<feature type="compositionally biased region" description="Polar residues" evidence="1">
    <location>
        <begin position="359"/>
        <end position="380"/>
    </location>
</feature>
<evidence type="ECO:0000256" key="1">
    <source>
        <dbReference type="SAM" id="MobiDB-lite"/>
    </source>
</evidence>
<gene>
    <name evidence="2" type="ORF">GCM10012278_85720</name>
</gene>
<protein>
    <submittedName>
        <fullName evidence="2">Uncharacterized protein</fullName>
    </submittedName>
</protein>
<sequence length="459" mass="47312">MAENWKPIKLYVYLGSSTPPESTTRETVLEYLNSTDPDAIERAGRSYVEAAKLVQGDAGVQGAVMKAAASLASVWRGGDAAQALKALRLLHASAGALGQAMKQTGEPLTKYAGEVRRYRTMVAGLPTVTNPNPGLLNGGNNAGGPGVTDWTTPPLLNSGTGGGLNGTPLLAFSADKEARKRLEELNMKIYELNGQIAEGLAFQMPNITPLEVDTKKADDLDPGSGTKVPRGTTAYWSGDGTSGGPGGSDQSGSYDSDRPGDDTQGPGDRPGGDDENKPGQDQDKDQGGRDPGGSDDPNSPEQPGDNGTKQPEQQPSTQDQDGDRREVPAVIGGEDRRTELADASPTTTPTTTANPNSTHMPTTAYTPSTQVPVNTANPFSTPGGPNGATWYGSGGPGGAAGPAVLRGGAASPGGGFMGYPPGGMGGAHPNEGDERGREFYDPEGDVYSSTEKTSPERIG</sequence>
<name>A0A918AGG4_9ACTN</name>
<reference evidence="2" key="1">
    <citation type="journal article" date="2014" name="Int. J. Syst. Evol. Microbiol.">
        <title>Complete genome sequence of Corynebacterium casei LMG S-19264T (=DSM 44701T), isolated from a smear-ripened cheese.</title>
        <authorList>
            <consortium name="US DOE Joint Genome Institute (JGI-PGF)"/>
            <person name="Walter F."/>
            <person name="Albersmeier A."/>
            <person name="Kalinowski J."/>
            <person name="Ruckert C."/>
        </authorList>
    </citation>
    <scope>NUCLEOTIDE SEQUENCE</scope>
    <source>
        <strain evidence="2">CGMCC 4.7430</strain>
    </source>
</reference>
<feature type="region of interest" description="Disordered" evidence="1">
    <location>
        <begin position="213"/>
        <end position="394"/>
    </location>
</feature>
<proteinExistence type="predicted"/>
<dbReference type="AlphaFoldDB" id="A0A918AGG4"/>
<evidence type="ECO:0000313" key="2">
    <source>
        <dbReference type="EMBL" id="GGP17448.1"/>
    </source>
</evidence>
<keyword evidence="3" id="KW-1185">Reference proteome</keyword>
<dbReference type="EMBL" id="BMNK01000024">
    <property type="protein sequence ID" value="GGP17448.1"/>
    <property type="molecule type" value="Genomic_DNA"/>
</dbReference>
<feature type="compositionally biased region" description="Gly residues" evidence="1">
    <location>
        <begin position="414"/>
        <end position="426"/>
    </location>
</feature>